<evidence type="ECO:0000259" key="4">
    <source>
        <dbReference type="Pfam" id="PF03816"/>
    </source>
</evidence>
<dbReference type="EMBL" id="BAABAH010000014">
    <property type="protein sequence ID" value="GAA3829135.1"/>
    <property type="molecule type" value="Genomic_DNA"/>
</dbReference>
<dbReference type="NCBIfam" id="TIGR00350">
    <property type="entry name" value="lytR_cpsA_psr"/>
    <property type="match status" value="1"/>
</dbReference>
<reference evidence="6" key="1">
    <citation type="journal article" date="2019" name="Int. J. Syst. Evol. Microbiol.">
        <title>The Global Catalogue of Microorganisms (GCM) 10K type strain sequencing project: providing services to taxonomists for standard genome sequencing and annotation.</title>
        <authorList>
            <consortium name="The Broad Institute Genomics Platform"/>
            <consortium name="The Broad Institute Genome Sequencing Center for Infectious Disease"/>
            <person name="Wu L."/>
            <person name="Ma J."/>
        </authorList>
    </citation>
    <scope>NUCLEOTIDE SEQUENCE [LARGE SCALE GENOMIC DNA]</scope>
    <source>
        <strain evidence="6">JCM 16953</strain>
    </source>
</reference>
<comment type="caution">
    <text evidence="5">The sequence shown here is derived from an EMBL/GenBank/DDBJ whole genome shotgun (WGS) entry which is preliminary data.</text>
</comment>
<dbReference type="InterPro" id="IPR004474">
    <property type="entry name" value="LytR_CpsA_psr"/>
</dbReference>
<sequence>MVEPTSRGGARRAPRSIRLTRRDRKRLRHAESQGGRRALRGEDLTAARRTSTGSAGGGRRALRTERRTHGLAGTLGMTLLGAMVPGSGYLYAGRKLIGGIVLAGWLAIVGFVAWHFGRNWHHALDLALNPTALKIAVGVLAALLLVWLFVVWTSYRLVRPRERPRWHTIVGNVAVVVFCAIFAAPVLRAAQYGLATADFVHTVFDGNSTATAPHGVTEDDPWAGQDRVNVLLLGGDGGEGREGVRTDTVILASIDTHTGKTVTFSLPRNMADAQFPEDSPLHDLYPNGFTDGDPADGEYMLNAIYRNVPAVHPGVLGKSSNEGADAIKQAVEGTLGIPVNYYVLVNLDGFKELVDAMGGVTVNINEPVAVQGCTDCGQPPDEWLAPGPDQHLNGYYALWFARGRFGSDDYERMDRQRCMVNALVKAADPGHLLLRYLDLLKAGQEIVYTDIPRQAASAFVELGLRVKDAKIKSVVFKTDDQWSSADPDFDYMRDVVQRALNPEPGSGGHKKDPATGAKDACAYHPTGVTVADVEAEYGTG</sequence>
<dbReference type="Pfam" id="PF03816">
    <property type="entry name" value="LytR_cpsA_psr"/>
    <property type="match status" value="1"/>
</dbReference>
<feature type="transmembrane region" description="Helical" evidence="3">
    <location>
        <begin position="70"/>
        <end position="91"/>
    </location>
</feature>
<feature type="transmembrane region" description="Helical" evidence="3">
    <location>
        <begin position="136"/>
        <end position="157"/>
    </location>
</feature>
<name>A0ABP7IWW2_9ACTN</name>
<gene>
    <name evidence="5" type="ORF">GCM10022242_33140</name>
</gene>
<dbReference type="Proteomes" id="UP001501821">
    <property type="component" value="Unassembled WGS sequence"/>
</dbReference>
<feature type="transmembrane region" description="Helical" evidence="3">
    <location>
        <begin position="96"/>
        <end position="116"/>
    </location>
</feature>
<feature type="compositionally biased region" description="Basic residues" evidence="2">
    <location>
        <begin position="9"/>
        <end position="28"/>
    </location>
</feature>
<dbReference type="Gene3D" id="3.40.630.190">
    <property type="entry name" value="LCP protein"/>
    <property type="match status" value="1"/>
</dbReference>
<evidence type="ECO:0000256" key="1">
    <source>
        <dbReference type="ARBA" id="ARBA00006068"/>
    </source>
</evidence>
<comment type="similarity">
    <text evidence="1">Belongs to the LytR/CpsA/Psr (LCP) family.</text>
</comment>
<keyword evidence="3" id="KW-0812">Transmembrane</keyword>
<protein>
    <recommendedName>
        <fullName evidence="4">Cell envelope-related transcriptional attenuator domain-containing protein</fullName>
    </recommendedName>
</protein>
<keyword evidence="6" id="KW-1185">Reference proteome</keyword>
<dbReference type="InterPro" id="IPR050922">
    <property type="entry name" value="LytR/CpsA/Psr_CW_biosynth"/>
</dbReference>
<feature type="transmembrane region" description="Helical" evidence="3">
    <location>
        <begin position="169"/>
        <end position="187"/>
    </location>
</feature>
<dbReference type="RefSeq" id="WP_344777485.1">
    <property type="nucleotide sequence ID" value="NZ_BAABAH010000014.1"/>
</dbReference>
<evidence type="ECO:0000256" key="3">
    <source>
        <dbReference type="SAM" id="Phobius"/>
    </source>
</evidence>
<feature type="region of interest" description="Disordered" evidence="2">
    <location>
        <begin position="1"/>
        <end position="63"/>
    </location>
</feature>
<evidence type="ECO:0000313" key="5">
    <source>
        <dbReference type="EMBL" id="GAA3829135.1"/>
    </source>
</evidence>
<dbReference type="PANTHER" id="PTHR33392">
    <property type="entry name" value="POLYISOPRENYL-TEICHOIC ACID--PEPTIDOGLYCAN TEICHOIC ACID TRANSFERASE TAGU"/>
    <property type="match status" value="1"/>
</dbReference>
<dbReference type="PANTHER" id="PTHR33392:SF6">
    <property type="entry name" value="POLYISOPRENYL-TEICHOIC ACID--PEPTIDOGLYCAN TEICHOIC ACID TRANSFERASE TAGU"/>
    <property type="match status" value="1"/>
</dbReference>
<feature type="domain" description="Cell envelope-related transcriptional attenuator" evidence="4">
    <location>
        <begin position="245"/>
        <end position="426"/>
    </location>
</feature>
<keyword evidence="3" id="KW-1133">Transmembrane helix</keyword>
<evidence type="ECO:0000256" key="2">
    <source>
        <dbReference type="SAM" id="MobiDB-lite"/>
    </source>
</evidence>
<accession>A0ABP7IWW2</accession>
<proteinExistence type="inferred from homology"/>
<evidence type="ECO:0000313" key="6">
    <source>
        <dbReference type="Proteomes" id="UP001501821"/>
    </source>
</evidence>
<keyword evidence="3" id="KW-0472">Membrane</keyword>
<organism evidence="5 6">
    <name type="scientific">Nocardioides panacisoli</name>
    <dbReference type="NCBI Taxonomy" id="627624"/>
    <lineage>
        <taxon>Bacteria</taxon>
        <taxon>Bacillati</taxon>
        <taxon>Actinomycetota</taxon>
        <taxon>Actinomycetes</taxon>
        <taxon>Propionibacteriales</taxon>
        <taxon>Nocardioidaceae</taxon>
        <taxon>Nocardioides</taxon>
    </lineage>
</organism>